<dbReference type="InterPro" id="IPR011051">
    <property type="entry name" value="RmlC_Cupin_sf"/>
</dbReference>
<gene>
    <name evidence="2" type="ORF">AACH06_29050</name>
</gene>
<proteinExistence type="predicted"/>
<dbReference type="RefSeq" id="WP_341429317.1">
    <property type="nucleotide sequence ID" value="NZ_JBBUTG010000039.1"/>
</dbReference>
<sequence length="311" mass="33616">MNPDPRSDAPLAVAQRIQPAPDPLADESTALLAGTLAQAWPQAPAPAGLRDRLVRRAAHSARRIAAMVNVRQRDRELVESAAGLRVQRIYLRDDASPLRPGEPQQVRLAQLQPGAVWHLAAGPVELGREWLLVQGSAELSTLADGSTGTSAHGASGDDGRERLHLAPLDYHVQSGAASRRPASLCAGEQGALVMLRERAWPTHGPAAASVTARESPAAWDDYAPLIRRRVLWRDGPMAAMLWLAEPGACVPHHEHGHDEECLMLRGDLFQDDYLLQEGDYQLAPSGSAHETVTTDTGALIYAHGDLDMRFV</sequence>
<dbReference type="InterPro" id="IPR014710">
    <property type="entry name" value="RmlC-like_jellyroll"/>
</dbReference>
<organism evidence="2 3">
    <name type="scientific">Ideonella lacteola</name>
    <dbReference type="NCBI Taxonomy" id="2984193"/>
    <lineage>
        <taxon>Bacteria</taxon>
        <taxon>Pseudomonadati</taxon>
        <taxon>Pseudomonadota</taxon>
        <taxon>Betaproteobacteria</taxon>
        <taxon>Burkholderiales</taxon>
        <taxon>Sphaerotilaceae</taxon>
        <taxon>Ideonella</taxon>
    </lineage>
</organism>
<keyword evidence="3" id="KW-1185">Reference proteome</keyword>
<dbReference type="SUPFAM" id="SSF51182">
    <property type="entry name" value="RmlC-like cupins"/>
    <property type="match status" value="1"/>
</dbReference>
<evidence type="ECO:0000313" key="3">
    <source>
        <dbReference type="Proteomes" id="UP001371218"/>
    </source>
</evidence>
<dbReference type="InterPro" id="IPR025979">
    <property type="entry name" value="ChrR-like_cupin_dom"/>
</dbReference>
<dbReference type="EMBL" id="JBBUTG010000039">
    <property type="protein sequence ID" value="MEK8034883.1"/>
    <property type="molecule type" value="Genomic_DNA"/>
</dbReference>
<accession>A0ABU9BY27</accession>
<protein>
    <submittedName>
        <fullName evidence="2">Cupin domain-containing protein</fullName>
    </submittedName>
</protein>
<dbReference type="Proteomes" id="UP001371218">
    <property type="component" value="Unassembled WGS sequence"/>
</dbReference>
<reference evidence="2 3" key="1">
    <citation type="submission" date="2024-04" db="EMBL/GenBank/DDBJ databases">
        <title>Novel species of the genus Ideonella isolated from streams.</title>
        <authorList>
            <person name="Lu H."/>
        </authorList>
    </citation>
    <scope>NUCLEOTIDE SEQUENCE [LARGE SCALE GENOMIC DNA]</scope>
    <source>
        <strain evidence="2 3">DXS29W</strain>
    </source>
</reference>
<evidence type="ECO:0000259" key="1">
    <source>
        <dbReference type="Pfam" id="PF12973"/>
    </source>
</evidence>
<comment type="caution">
    <text evidence="2">The sequence shown here is derived from an EMBL/GenBank/DDBJ whole genome shotgun (WGS) entry which is preliminary data.</text>
</comment>
<evidence type="ECO:0000313" key="2">
    <source>
        <dbReference type="EMBL" id="MEK8034883.1"/>
    </source>
</evidence>
<dbReference type="Gene3D" id="2.60.120.10">
    <property type="entry name" value="Jelly Rolls"/>
    <property type="match status" value="1"/>
</dbReference>
<name>A0ABU9BY27_9BURK</name>
<feature type="domain" description="ChrR-like cupin" evidence="1">
    <location>
        <begin position="214"/>
        <end position="301"/>
    </location>
</feature>
<dbReference type="Pfam" id="PF12973">
    <property type="entry name" value="Cupin_7"/>
    <property type="match status" value="1"/>
</dbReference>